<evidence type="ECO:0000313" key="1">
    <source>
        <dbReference type="EMBL" id="CZF85559.1"/>
    </source>
</evidence>
<dbReference type="EMBL" id="FIZX01000041">
    <property type="protein sequence ID" value="CZF85559.1"/>
    <property type="molecule type" value="Genomic_DNA"/>
</dbReference>
<accession>A0A128FFJ1</accession>
<organism evidence="1 2">
    <name type="scientific">Grimontia celer</name>
    <dbReference type="NCBI Taxonomy" id="1796497"/>
    <lineage>
        <taxon>Bacteria</taxon>
        <taxon>Pseudomonadati</taxon>
        <taxon>Pseudomonadota</taxon>
        <taxon>Gammaproteobacteria</taxon>
        <taxon>Vibrionales</taxon>
        <taxon>Vibrionaceae</taxon>
        <taxon>Grimontia</taxon>
    </lineage>
</organism>
<sequence length="93" mass="9748">MWVGVALGITAAICQALGGIIAKPIMQTEIDPVAASAIRMITAFVAHSLCRLPGAKPSRALNPINKQLFAITAFKGHFARAVGMTPSLFASQE</sequence>
<reference evidence="2" key="1">
    <citation type="submission" date="2016-02" db="EMBL/GenBank/DDBJ databases">
        <authorList>
            <person name="Rodrigo-Torres Lidia"/>
            <person name="Arahal R.David."/>
        </authorList>
    </citation>
    <scope>NUCLEOTIDE SEQUENCE [LARGE SCALE GENOMIC DNA]</scope>
    <source>
        <strain evidence="2">CECT 9029</strain>
    </source>
</reference>
<gene>
    <name evidence="1" type="ORF">GCE9029_05083</name>
</gene>
<dbReference type="Proteomes" id="UP000071641">
    <property type="component" value="Unassembled WGS sequence"/>
</dbReference>
<dbReference type="STRING" id="1796497.GCE9029_05083"/>
<evidence type="ECO:0000313" key="2">
    <source>
        <dbReference type="Proteomes" id="UP000071641"/>
    </source>
</evidence>
<dbReference type="AlphaFoldDB" id="A0A128FFJ1"/>
<keyword evidence="2" id="KW-1185">Reference proteome</keyword>
<protein>
    <submittedName>
        <fullName evidence="1">Uncharacterized protein</fullName>
    </submittedName>
</protein>
<name>A0A128FFJ1_9GAMM</name>
<proteinExistence type="predicted"/>